<dbReference type="KEGG" id="ccha:ELD05_05485"/>
<keyword evidence="1" id="KW-0812">Transmembrane</keyword>
<sequence>MDMKKVIALAFFISLILGCEFCQASKISQSYIEKTKHIVNKTAENDVKDYIDGVLNGRKLNIEIFRLIKDKLFSEIDATLKQIATILVVTLIYTLIYSVQNSLKNQGLGKTTFLAFFLTLSTIVLQNLKDVLLYANEVIQKGNSFVEAIFPILISTLATMGYATYAASLSPKIVFALVFSSEFLKNIILPIVNVYIVISILSNIDGGRFNLRRLLSFLKTVLLWSIVIGLVVFTGIVSIEGFTGATVDNLVAKSIKYTVGNFVPFVGKILSDAADTLAGSLGIIKNTISVVGLLTLLLIVGVPLLKILIISLLFRLTAAFVGIISDSRFAQFLDDYADNILLIFSIVFASLLVFVITFSTVLFIVQVGR</sequence>
<keyword evidence="1" id="KW-1133">Transmembrane helix</keyword>
<evidence type="ECO:0000256" key="1">
    <source>
        <dbReference type="SAM" id="Phobius"/>
    </source>
</evidence>
<dbReference type="RefSeq" id="WP_127351640.1">
    <property type="nucleotide sequence ID" value="NZ_CP034791.1"/>
</dbReference>
<accession>A0A3T0D508</accession>
<evidence type="ECO:0000313" key="2">
    <source>
        <dbReference type="EMBL" id="AZT90140.1"/>
    </source>
</evidence>
<dbReference type="InterPro" id="IPR014194">
    <property type="entry name" value="Spore_III_AE"/>
</dbReference>
<dbReference type="PROSITE" id="PS51257">
    <property type="entry name" value="PROKAR_LIPOPROTEIN"/>
    <property type="match status" value="1"/>
</dbReference>
<reference evidence="2 3" key="1">
    <citation type="submission" date="2018-12" db="EMBL/GenBank/DDBJ databases">
        <title>Genome sequence from the cellulolytic species, Caldicellulosiruptor changbaiensis.</title>
        <authorList>
            <person name="Blumer-Schuette S.E."/>
            <person name="Mendoza C."/>
        </authorList>
    </citation>
    <scope>NUCLEOTIDE SEQUENCE [LARGE SCALE GENOMIC DNA]</scope>
    <source>
        <strain evidence="2 3">CBS-Z</strain>
    </source>
</reference>
<dbReference type="Pfam" id="PF09546">
    <property type="entry name" value="Spore_III_AE"/>
    <property type="match status" value="1"/>
</dbReference>
<feature type="transmembrane region" description="Helical" evidence="1">
    <location>
        <begin position="221"/>
        <end position="242"/>
    </location>
</feature>
<dbReference type="AlphaFoldDB" id="A0A3T0D508"/>
<proteinExistence type="predicted"/>
<gene>
    <name evidence="2" type="ORF">ELD05_05485</name>
</gene>
<organism evidence="2 3">
    <name type="scientific">Caldicellulosiruptor changbaiensis</name>
    <dbReference type="NCBI Taxonomy" id="1222016"/>
    <lineage>
        <taxon>Bacteria</taxon>
        <taxon>Bacillati</taxon>
        <taxon>Bacillota</taxon>
        <taxon>Bacillota incertae sedis</taxon>
        <taxon>Caldicellulosiruptorales</taxon>
        <taxon>Caldicellulosiruptoraceae</taxon>
        <taxon>Caldicellulosiruptor</taxon>
    </lineage>
</organism>
<feature type="transmembrane region" description="Helical" evidence="1">
    <location>
        <begin position="111"/>
        <end position="128"/>
    </location>
</feature>
<dbReference type="Proteomes" id="UP000282930">
    <property type="component" value="Chromosome"/>
</dbReference>
<dbReference type="EMBL" id="CP034791">
    <property type="protein sequence ID" value="AZT90140.1"/>
    <property type="molecule type" value="Genomic_DNA"/>
</dbReference>
<feature type="transmembrane region" description="Helical" evidence="1">
    <location>
        <begin position="307"/>
        <end position="325"/>
    </location>
</feature>
<feature type="transmembrane region" description="Helical" evidence="1">
    <location>
        <begin position="174"/>
        <end position="201"/>
    </location>
</feature>
<keyword evidence="1" id="KW-0472">Membrane</keyword>
<name>A0A3T0D508_9FIRM</name>
<feature type="transmembrane region" description="Helical" evidence="1">
    <location>
        <begin position="340"/>
        <end position="365"/>
    </location>
</feature>
<protein>
    <submittedName>
        <fullName evidence="2">Sporulation stage III protein AE</fullName>
    </submittedName>
</protein>
<keyword evidence="3" id="KW-1185">Reference proteome</keyword>
<feature type="transmembrane region" description="Helical" evidence="1">
    <location>
        <begin position="80"/>
        <end position="99"/>
    </location>
</feature>
<evidence type="ECO:0000313" key="3">
    <source>
        <dbReference type="Proteomes" id="UP000282930"/>
    </source>
</evidence>
<feature type="transmembrane region" description="Helical" evidence="1">
    <location>
        <begin position="148"/>
        <end position="167"/>
    </location>
</feature>
<feature type="transmembrane region" description="Helical" evidence="1">
    <location>
        <begin position="277"/>
        <end position="300"/>
    </location>
</feature>